<feature type="region of interest" description="Disordered" evidence="1">
    <location>
        <begin position="168"/>
        <end position="203"/>
    </location>
</feature>
<protein>
    <submittedName>
        <fullName evidence="2">Uncharacterized protein</fullName>
    </submittedName>
</protein>
<reference evidence="2 3" key="1">
    <citation type="journal article" date="2021" name="BMC Genomics">
        <title>Datura genome reveals duplications of psychoactive alkaloid biosynthetic genes and high mutation rate following tissue culture.</title>
        <authorList>
            <person name="Rajewski A."/>
            <person name="Carter-House D."/>
            <person name="Stajich J."/>
            <person name="Litt A."/>
        </authorList>
    </citation>
    <scope>NUCLEOTIDE SEQUENCE [LARGE SCALE GENOMIC DNA]</scope>
    <source>
        <strain evidence="2">AR-01</strain>
    </source>
</reference>
<evidence type="ECO:0000313" key="3">
    <source>
        <dbReference type="Proteomes" id="UP000823775"/>
    </source>
</evidence>
<comment type="caution">
    <text evidence="2">The sequence shown here is derived from an EMBL/GenBank/DDBJ whole genome shotgun (WGS) entry which is preliminary data.</text>
</comment>
<proteinExistence type="predicted"/>
<dbReference type="EMBL" id="JACEIK010005948">
    <property type="protein sequence ID" value="MCE0482489.1"/>
    <property type="molecule type" value="Genomic_DNA"/>
</dbReference>
<name>A0ABS8VSD8_DATST</name>
<organism evidence="2 3">
    <name type="scientific">Datura stramonium</name>
    <name type="common">Jimsonweed</name>
    <name type="synonym">Common thornapple</name>
    <dbReference type="NCBI Taxonomy" id="4076"/>
    <lineage>
        <taxon>Eukaryota</taxon>
        <taxon>Viridiplantae</taxon>
        <taxon>Streptophyta</taxon>
        <taxon>Embryophyta</taxon>
        <taxon>Tracheophyta</taxon>
        <taxon>Spermatophyta</taxon>
        <taxon>Magnoliopsida</taxon>
        <taxon>eudicotyledons</taxon>
        <taxon>Gunneridae</taxon>
        <taxon>Pentapetalae</taxon>
        <taxon>asterids</taxon>
        <taxon>lamiids</taxon>
        <taxon>Solanales</taxon>
        <taxon>Solanaceae</taxon>
        <taxon>Solanoideae</taxon>
        <taxon>Datureae</taxon>
        <taxon>Datura</taxon>
    </lineage>
</organism>
<evidence type="ECO:0000256" key="1">
    <source>
        <dbReference type="SAM" id="MobiDB-lite"/>
    </source>
</evidence>
<sequence length="203" mass="23128">MKWEKRAWFNIQTYEIPDPENHESGPYEGCDRSNAIFLGPYKQSLELTHTLEEIATYTGFGKNLHRRKFVAPRNISVNKFLSHLNICKVNEASTNKKGKGLASTCSLIGGDRDHLDLPLVSLEGRIGRKIWGGCQVFGFDTLVKESDREVHPMYPTWFKEQPGLKVQLRDGEGSDRRGINQNEGKQARAQSRRKLSIHSTRSE</sequence>
<keyword evidence="3" id="KW-1185">Reference proteome</keyword>
<dbReference type="Proteomes" id="UP000823775">
    <property type="component" value="Unassembled WGS sequence"/>
</dbReference>
<accession>A0ABS8VSD8</accession>
<feature type="compositionally biased region" description="Basic and acidic residues" evidence="1">
    <location>
        <begin position="168"/>
        <end position="178"/>
    </location>
</feature>
<gene>
    <name evidence="2" type="ORF">HAX54_041286</name>
</gene>
<evidence type="ECO:0000313" key="2">
    <source>
        <dbReference type="EMBL" id="MCE0482489.1"/>
    </source>
</evidence>